<feature type="domain" description="N-acetyltransferase" evidence="1">
    <location>
        <begin position="11"/>
        <end position="176"/>
    </location>
</feature>
<dbReference type="PANTHER" id="PTHR43441">
    <property type="entry name" value="RIBOSOMAL-PROTEIN-SERINE ACETYLTRANSFERASE"/>
    <property type="match status" value="1"/>
</dbReference>
<dbReference type="Pfam" id="PF13302">
    <property type="entry name" value="Acetyltransf_3"/>
    <property type="match status" value="2"/>
</dbReference>
<dbReference type="Gene3D" id="3.40.630.30">
    <property type="match status" value="2"/>
</dbReference>
<comment type="caution">
    <text evidence="2">The sequence shown here is derived from an EMBL/GenBank/DDBJ whole genome shotgun (WGS) entry which is preliminary data.</text>
</comment>
<dbReference type="CDD" id="cd04301">
    <property type="entry name" value="NAT_SF"/>
    <property type="match status" value="1"/>
</dbReference>
<dbReference type="AlphaFoldDB" id="A0AAE3YT37"/>
<dbReference type="GO" id="GO:0005737">
    <property type="term" value="C:cytoplasm"/>
    <property type="evidence" value="ECO:0007669"/>
    <property type="project" value="TreeGrafter"/>
</dbReference>
<dbReference type="RefSeq" id="WP_310372540.1">
    <property type="nucleotide sequence ID" value="NZ_JAVDYB010000001.1"/>
</dbReference>
<protein>
    <submittedName>
        <fullName evidence="2">RimJ/RimL family protein N-acetyltransferase</fullName>
    </submittedName>
</protein>
<dbReference type="InterPro" id="IPR000182">
    <property type="entry name" value="GNAT_dom"/>
</dbReference>
<gene>
    <name evidence="2" type="ORF">J2S41_005933</name>
</gene>
<dbReference type="EMBL" id="JAVDYB010000001">
    <property type="protein sequence ID" value="MDR7279155.1"/>
    <property type="molecule type" value="Genomic_DNA"/>
</dbReference>
<evidence type="ECO:0000259" key="1">
    <source>
        <dbReference type="PROSITE" id="PS51186"/>
    </source>
</evidence>
<keyword evidence="3" id="KW-1185">Reference proteome</keyword>
<organism evidence="2 3">
    <name type="scientific">Catenuloplanes atrovinosus</name>
    <dbReference type="NCBI Taxonomy" id="137266"/>
    <lineage>
        <taxon>Bacteria</taxon>
        <taxon>Bacillati</taxon>
        <taxon>Actinomycetota</taxon>
        <taxon>Actinomycetes</taxon>
        <taxon>Micromonosporales</taxon>
        <taxon>Micromonosporaceae</taxon>
        <taxon>Catenuloplanes</taxon>
    </lineage>
</organism>
<proteinExistence type="predicted"/>
<evidence type="ECO:0000313" key="2">
    <source>
        <dbReference type="EMBL" id="MDR7279155.1"/>
    </source>
</evidence>
<dbReference type="InterPro" id="IPR051908">
    <property type="entry name" value="Ribosomal_N-acetyltransferase"/>
</dbReference>
<dbReference type="PROSITE" id="PS51186">
    <property type="entry name" value="GNAT"/>
    <property type="match status" value="2"/>
</dbReference>
<reference evidence="2" key="1">
    <citation type="submission" date="2023-07" db="EMBL/GenBank/DDBJ databases">
        <title>Sequencing the genomes of 1000 actinobacteria strains.</title>
        <authorList>
            <person name="Klenk H.-P."/>
        </authorList>
    </citation>
    <scope>NUCLEOTIDE SEQUENCE</scope>
    <source>
        <strain evidence="2">DSM 44707</strain>
    </source>
</reference>
<feature type="domain" description="N-acetyltransferase" evidence="1">
    <location>
        <begin position="200"/>
        <end position="366"/>
    </location>
</feature>
<name>A0AAE3YT37_9ACTN</name>
<dbReference type="Proteomes" id="UP001183643">
    <property type="component" value="Unassembled WGS sequence"/>
</dbReference>
<sequence>MDRTTVEDQGVRLRPLRRSDTADVVAACSDPLTQRFLPLLPRPYTESDAIWWIEEGAEAEWRQGGGVWAIADPATDRLAGTIGLHRVVRERAQAEVGYWVSPWARNRGVARAATVALSAHAFAHGFARLELLTELENIASQRVALAAGFQREGVRRGLAPDGVGGRTDLVAFARLDGDPAGPVARWLPDLPGGELSDGVVTLRPLLPGDEDFLYTLLNQPDVVATSVPAVAPDRREIALRCARSQAHWLAGDRADLVIVDTATGRPTGDIGLYYQERNTGQAMIGYAMLPEWRGRGFPTRAVQLLALWAFAETSIARLVAGTSPQNAGSQRVLEKAGFQREGYHRSRLPAANGRRIDDVLFAMVASDLISRTARPER</sequence>
<evidence type="ECO:0000313" key="3">
    <source>
        <dbReference type="Proteomes" id="UP001183643"/>
    </source>
</evidence>
<dbReference type="GO" id="GO:1990189">
    <property type="term" value="F:protein N-terminal-serine acetyltransferase activity"/>
    <property type="evidence" value="ECO:0007669"/>
    <property type="project" value="TreeGrafter"/>
</dbReference>
<dbReference type="GO" id="GO:0008999">
    <property type="term" value="F:protein-N-terminal-alanine acetyltransferase activity"/>
    <property type="evidence" value="ECO:0007669"/>
    <property type="project" value="TreeGrafter"/>
</dbReference>
<dbReference type="SUPFAM" id="SSF55729">
    <property type="entry name" value="Acyl-CoA N-acyltransferases (Nat)"/>
    <property type="match status" value="2"/>
</dbReference>
<dbReference type="PANTHER" id="PTHR43441:SF10">
    <property type="entry name" value="ACETYLTRANSFERASE"/>
    <property type="match status" value="1"/>
</dbReference>
<accession>A0AAE3YT37</accession>
<dbReference type="InterPro" id="IPR016181">
    <property type="entry name" value="Acyl_CoA_acyltransferase"/>
</dbReference>